<keyword evidence="2" id="KW-1133">Transmembrane helix</keyword>
<sequence length="94" mass="10125">MKHDFEGFEQAAFWLHIIVACVLLMFLIGSKEPTTGDWFGVGWETLAIEFPPDSLLPESTPGPSGQPGTQAPATSMTGRNASLSATGTCRTEWP</sequence>
<keyword evidence="4" id="KW-1185">Reference proteome</keyword>
<keyword evidence="2" id="KW-0472">Membrane</keyword>
<evidence type="ECO:0000313" key="3">
    <source>
        <dbReference type="EMBL" id="SIT44109.1"/>
    </source>
</evidence>
<reference evidence="3" key="1">
    <citation type="submission" date="2016-12" db="EMBL/GenBank/DDBJ databases">
        <authorList>
            <person name="Moulin L."/>
        </authorList>
    </citation>
    <scope>NUCLEOTIDE SEQUENCE [LARGE SCALE GENOMIC DNA]</scope>
    <source>
        <strain evidence="3">STM 7183</strain>
    </source>
</reference>
<feature type="transmembrane region" description="Helical" evidence="2">
    <location>
        <begin position="12"/>
        <end position="29"/>
    </location>
</feature>
<evidence type="ECO:0000313" key="4">
    <source>
        <dbReference type="Proteomes" id="UP000195569"/>
    </source>
</evidence>
<organism evidence="3 4">
    <name type="scientific">Paraburkholderia piptadeniae</name>
    <dbReference type="NCBI Taxonomy" id="1701573"/>
    <lineage>
        <taxon>Bacteria</taxon>
        <taxon>Pseudomonadati</taxon>
        <taxon>Pseudomonadota</taxon>
        <taxon>Betaproteobacteria</taxon>
        <taxon>Burkholderiales</taxon>
        <taxon>Burkholderiaceae</taxon>
        <taxon>Paraburkholderia</taxon>
    </lineage>
</organism>
<comment type="caution">
    <text evidence="3">The sequence shown here is derived from an EMBL/GenBank/DDBJ whole genome shotgun (WGS) entry which is preliminary data.</text>
</comment>
<protein>
    <submittedName>
        <fullName evidence="3">Uncharacterized protein</fullName>
    </submittedName>
</protein>
<feature type="compositionally biased region" description="Polar residues" evidence="1">
    <location>
        <begin position="61"/>
        <end position="94"/>
    </location>
</feature>
<dbReference type="Proteomes" id="UP000195569">
    <property type="component" value="Unassembled WGS sequence"/>
</dbReference>
<name>A0A1N7S9M6_9BURK</name>
<dbReference type="AlphaFoldDB" id="A0A1N7S9M6"/>
<accession>A0A1N7S9M6</accession>
<evidence type="ECO:0000256" key="1">
    <source>
        <dbReference type="SAM" id="MobiDB-lite"/>
    </source>
</evidence>
<feature type="region of interest" description="Disordered" evidence="1">
    <location>
        <begin position="52"/>
        <end position="94"/>
    </location>
</feature>
<gene>
    <name evidence="3" type="ORF">BN2476_380030</name>
</gene>
<evidence type="ECO:0000256" key="2">
    <source>
        <dbReference type="SAM" id="Phobius"/>
    </source>
</evidence>
<proteinExistence type="predicted"/>
<dbReference type="EMBL" id="CYGY02000038">
    <property type="protein sequence ID" value="SIT44109.1"/>
    <property type="molecule type" value="Genomic_DNA"/>
</dbReference>
<keyword evidence="2" id="KW-0812">Transmembrane</keyword>
<dbReference type="PROSITE" id="PS51257">
    <property type="entry name" value="PROKAR_LIPOPROTEIN"/>
    <property type="match status" value="1"/>
</dbReference>